<evidence type="ECO:0000256" key="1">
    <source>
        <dbReference type="ARBA" id="ARBA00003416"/>
    </source>
</evidence>
<gene>
    <name evidence="6" type="ORF">COX37_02470</name>
</gene>
<accession>A0A2G9YW60</accession>
<evidence type="ECO:0000313" key="7">
    <source>
        <dbReference type="Proteomes" id="UP000229976"/>
    </source>
</evidence>
<evidence type="ECO:0000256" key="3">
    <source>
        <dbReference type="ARBA" id="ARBA00023054"/>
    </source>
</evidence>
<dbReference type="AlphaFoldDB" id="A0A2G9YW60"/>
<feature type="transmembrane region" description="Helical" evidence="5">
    <location>
        <begin position="6"/>
        <end position="22"/>
    </location>
</feature>
<dbReference type="EMBL" id="PCRO01000032">
    <property type="protein sequence ID" value="PIP22721.1"/>
    <property type="molecule type" value="Genomic_DNA"/>
</dbReference>
<keyword evidence="5" id="KW-0472">Membrane</keyword>
<proteinExistence type="inferred from homology"/>
<keyword evidence="3" id="KW-0175">Coiled coil</keyword>
<evidence type="ECO:0000256" key="5">
    <source>
        <dbReference type="SAM" id="Phobius"/>
    </source>
</evidence>
<dbReference type="Pfam" id="PF02646">
    <property type="entry name" value="RmuC"/>
    <property type="match status" value="1"/>
</dbReference>
<dbReference type="Proteomes" id="UP000229976">
    <property type="component" value="Unassembled WGS sequence"/>
</dbReference>
<comment type="caution">
    <text evidence="6">The sequence shown here is derived from an EMBL/GenBank/DDBJ whole genome shotgun (WGS) entry which is preliminary data.</text>
</comment>
<protein>
    <submittedName>
        <fullName evidence="6">DNA recombination protein RmuC</fullName>
    </submittedName>
</protein>
<comment type="similarity">
    <text evidence="2">Belongs to the RmuC family.</text>
</comment>
<keyword evidence="5" id="KW-0812">Transmembrane</keyword>
<dbReference type="GO" id="GO:0006310">
    <property type="term" value="P:DNA recombination"/>
    <property type="evidence" value="ECO:0007669"/>
    <property type="project" value="UniProtKB-KW"/>
</dbReference>
<keyword evidence="5" id="KW-1133">Transmembrane helix</keyword>
<keyword evidence="4" id="KW-0233">DNA recombination</keyword>
<evidence type="ECO:0000313" key="6">
    <source>
        <dbReference type="EMBL" id="PIP22721.1"/>
    </source>
</evidence>
<reference evidence="6 7" key="1">
    <citation type="submission" date="2017-09" db="EMBL/GenBank/DDBJ databases">
        <title>Depth-based differentiation of microbial function through sediment-hosted aquifers and enrichment of novel symbionts in the deep terrestrial subsurface.</title>
        <authorList>
            <person name="Probst A.J."/>
            <person name="Ladd B."/>
            <person name="Jarett J.K."/>
            <person name="Geller-Mcgrath D.E."/>
            <person name="Sieber C.M."/>
            <person name="Emerson J.B."/>
            <person name="Anantharaman K."/>
            <person name="Thomas B.C."/>
            <person name="Malmstrom R."/>
            <person name="Stieglmeier M."/>
            <person name="Klingl A."/>
            <person name="Woyke T."/>
            <person name="Ryan C.M."/>
            <person name="Banfield J.F."/>
        </authorList>
    </citation>
    <scope>NUCLEOTIDE SEQUENCE [LARGE SCALE GENOMIC DNA]</scope>
    <source>
        <strain evidence="6">CG23_combo_of_CG06-09_8_20_14_all_39_17</strain>
    </source>
</reference>
<dbReference type="PANTHER" id="PTHR30563">
    <property type="entry name" value="DNA RECOMBINATION PROTEIN RMUC"/>
    <property type="match status" value="1"/>
</dbReference>
<comment type="function">
    <text evidence="1">Involved in DNA recombination.</text>
</comment>
<sequence>MNEVFFIIIIGLLLGIVFFLIAKKDNKESGVSLREDLKGIKDELKEAREKNIEFLQYQSKESRDIVKDITSQLEKLHSDHEHVKDVKQQLGKLTDILANPKQRGILGEYFLETLLKNVFQPGQYQYQYEFKNGDIVDAVIFIKDKILPVDAKFSLENYNKILEEKNPERRGELEKIFKQDLKNRIEETAKYIRPDEGTMDFAFMFIPSEGIYYDLLVNQVGGIKISTSDLIEYAFKQKKVIIVSPTSFYAYLQTVMQGLRALKIEESAQEIIKRVGGLQKHLLNYDEFLKKLGNNLTTVVNAYNQTYKEFAKIDKDVAKLTEGEEQVEPLQIDKPNP</sequence>
<dbReference type="InterPro" id="IPR003798">
    <property type="entry name" value="DNA_recombination_RmuC"/>
</dbReference>
<evidence type="ECO:0000256" key="2">
    <source>
        <dbReference type="ARBA" id="ARBA00009840"/>
    </source>
</evidence>
<dbReference type="PANTHER" id="PTHR30563:SF0">
    <property type="entry name" value="DNA RECOMBINATION PROTEIN RMUC"/>
    <property type="match status" value="1"/>
</dbReference>
<organism evidence="6 7">
    <name type="scientific">Candidatus Nealsonbacteria bacterium CG23_combo_of_CG06-09_8_20_14_all_39_17</name>
    <dbReference type="NCBI Taxonomy" id="1974722"/>
    <lineage>
        <taxon>Bacteria</taxon>
        <taxon>Candidatus Nealsoniibacteriota</taxon>
    </lineage>
</organism>
<name>A0A2G9YW60_9BACT</name>
<evidence type="ECO:0000256" key="4">
    <source>
        <dbReference type="ARBA" id="ARBA00023172"/>
    </source>
</evidence>